<dbReference type="PROSITE" id="PS51085">
    <property type="entry name" value="2FE2S_FER_2"/>
    <property type="match status" value="1"/>
</dbReference>
<feature type="domain" description="2Fe-2S ferredoxin-type" evidence="7">
    <location>
        <begin position="2"/>
        <end position="107"/>
    </location>
</feature>
<dbReference type="Proteomes" id="UP001589943">
    <property type="component" value="Unassembled WGS sequence"/>
</dbReference>
<evidence type="ECO:0000313" key="8">
    <source>
        <dbReference type="EMBL" id="MFC0590743.1"/>
    </source>
</evidence>
<dbReference type="Gene3D" id="3.10.20.30">
    <property type="match status" value="1"/>
</dbReference>
<dbReference type="RefSeq" id="WP_379482188.1">
    <property type="nucleotide sequence ID" value="NZ_JBHLTL010000011.1"/>
</dbReference>
<comment type="similarity">
    <text evidence="1">Belongs to the adrenodoxin/putidaredoxin family.</text>
</comment>
<evidence type="ECO:0000256" key="4">
    <source>
        <dbReference type="ARBA" id="ARBA00023004"/>
    </source>
</evidence>
<dbReference type="SUPFAM" id="SSF54292">
    <property type="entry name" value="2Fe-2S ferredoxin-like"/>
    <property type="match status" value="1"/>
</dbReference>
<comment type="cofactor">
    <cofactor evidence="6">
        <name>[2Fe-2S] cluster</name>
        <dbReference type="ChEBI" id="CHEBI:190135"/>
    </cofactor>
</comment>
<dbReference type="EMBL" id="JBHLTL010000011">
    <property type="protein sequence ID" value="MFC0590743.1"/>
    <property type="molecule type" value="Genomic_DNA"/>
</dbReference>
<keyword evidence="3" id="KW-0479">Metal-binding</keyword>
<evidence type="ECO:0000256" key="3">
    <source>
        <dbReference type="ARBA" id="ARBA00022723"/>
    </source>
</evidence>
<dbReference type="PANTHER" id="PTHR23426:SF65">
    <property type="entry name" value="FERREDOXIN-2, MITOCHONDRIAL"/>
    <property type="match status" value="1"/>
</dbReference>
<dbReference type="PROSITE" id="PS00814">
    <property type="entry name" value="ADX"/>
    <property type="match status" value="1"/>
</dbReference>
<dbReference type="InterPro" id="IPR001041">
    <property type="entry name" value="2Fe-2S_ferredoxin-type"/>
</dbReference>
<keyword evidence="9" id="KW-1185">Reference proteome</keyword>
<protein>
    <submittedName>
        <fullName evidence="8">2Fe-2S iron-sulfur cluster-binding protein</fullName>
    </submittedName>
</protein>
<evidence type="ECO:0000256" key="5">
    <source>
        <dbReference type="ARBA" id="ARBA00023014"/>
    </source>
</evidence>
<dbReference type="InterPro" id="IPR018298">
    <property type="entry name" value="Adrenodoxin_Fe-S_BS"/>
</dbReference>
<name>A0ABV6PNZ4_9SPHN</name>
<gene>
    <name evidence="8" type="ORF">ACFFF7_15145</name>
</gene>
<sequence>MVKVTFVAHDGRRFPVEIASGMTAREAALFNDVPGIDGDCGGQCACATCHVHVDPTWIDRVGCLSDGSMEADLLQFAEGTTEESRLACQITLDDRLDGLLLHVPEQQY</sequence>
<evidence type="ECO:0000256" key="1">
    <source>
        <dbReference type="ARBA" id="ARBA00010914"/>
    </source>
</evidence>
<keyword evidence="5" id="KW-0411">Iron-sulfur</keyword>
<dbReference type="InterPro" id="IPR012675">
    <property type="entry name" value="Beta-grasp_dom_sf"/>
</dbReference>
<evidence type="ECO:0000259" key="7">
    <source>
        <dbReference type="PROSITE" id="PS51085"/>
    </source>
</evidence>
<reference evidence="8 9" key="1">
    <citation type="submission" date="2024-09" db="EMBL/GenBank/DDBJ databases">
        <authorList>
            <person name="Sun Q."/>
            <person name="Mori K."/>
        </authorList>
    </citation>
    <scope>NUCLEOTIDE SEQUENCE [LARGE SCALE GENOMIC DNA]</scope>
    <source>
        <strain evidence="8 9">NCAIM B.02537</strain>
    </source>
</reference>
<evidence type="ECO:0000256" key="6">
    <source>
        <dbReference type="ARBA" id="ARBA00034078"/>
    </source>
</evidence>
<dbReference type="InterPro" id="IPR001055">
    <property type="entry name" value="Adrenodoxin-like"/>
</dbReference>
<proteinExistence type="inferred from homology"/>
<dbReference type="InterPro" id="IPR036010">
    <property type="entry name" value="2Fe-2S_ferredoxin-like_sf"/>
</dbReference>
<accession>A0ABV6PNZ4</accession>
<comment type="caution">
    <text evidence="8">The sequence shown here is derived from an EMBL/GenBank/DDBJ whole genome shotgun (WGS) entry which is preliminary data.</text>
</comment>
<evidence type="ECO:0000256" key="2">
    <source>
        <dbReference type="ARBA" id="ARBA00022714"/>
    </source>
</evidence>
<dbReference type="PANTHER" id="PTHR23426">
    <property type="entry name" value="FERREDOXIN/ADRENODOXIN"/>
    <property type="match status" value="1"/>
</dbReference>
<dbReference type="CDD" id="cd00207">
    <property type="entry name" value="fer2"/>
    <property type="match status" value="1"/>
</dbReference>
<organism evidence="8 9">
    <name type="scientific">Novosphingobium aquiterrae</name>
    <dbReference type="NCBI Taxonomy" id="624388"/>
    <lineage>
        <taxon>Bacteria</taxon>
        <taxon>Pseudomonadati</taxon>
        <taxon>Pseudomonadota</taxon>
        <taxon>Alphaproteobacteria</taxon>
        <taxon>Sphingomonadales</taxon>
        <taxon>Sphingomonadaceae</taxon>
        <taxon>Novosphingobium</taxon>
    </lineage>
</organism>
<evidence type="ECO:0000313" key="9">
    <source>
        <dbReference type="Proteomes" id="UP001589943"/>
    </source>
</evidence>
<keyword evidence="2" id="KW-0001">2Fe-2S</keyword>
<keyword evidence="4" id="KW-0408">Iron</keyword>
<dbReference type="Pfam" id="PF00111">
    <property type="entry name" value="Fer2"/>
    <property type="match status" value="1"/>
</dbReference>